<evidence type="ECO:0000313" key="1">
    <source>
        <dbReference type="EMBL" id="HIZ38734.1"/>
    </source>
</evidence>
<dbReference type="Gene3D" id="1.10.1070.20">
    <property type="match status" value="1"/>
</dbReference>
<dbReference type="AlphaFoldDB" id="A0A9D2EJF9"/>
<protein>
    <recommendedName>
        <fullName evidence="3">HipA-like C-terminal domain-containing protein</fullName>
    </recommendedName>
</protein>
<comment type="caution">
    <text evidence="1">The sequence shown here is derived from an EMBL/GenBank/DDBJ whole genome shotgun (WGS) entry which is preliminary data.</text>
</comment>
<dbReference type="Proteomes" id="UP000824049">
    <property type="component" value="Unassembled WGS sequence"/>
</dbReference>
<dbReference type="EMBL" id="DXBR01000026">
    <property type="protein sequence ID" value="HIZ38734.1"/>
    <property type="molecule type" value="Genomic_DNA"/>
</dbReference>
<organism evidence="1 2">
    <name type="scientific">Candidatus Anaerobutyricum stercoris</name>
    <dbReference type="NCBI Taxonomy" id="2838457"/>
    <lineage>
        <taxon>Bacteria</taxon>
        <taxon>Bacillati</taxon>
        <taxon>Bacillota</taxon>
        <taxon>Clostridia</taxon>
        <taxon>Lachnospirales</taxon>
        <taxon>Lachnospiraceae</taxon>
        <taxon>Anaerobutyricum</taxon>
    </lineage>
</organism>
<name>A0A9D2EJF9_9FIRM</name>
<accession>A0A9D2EJF9</accession>
<evidence type="ECO:0008006" key="3">
    <source>
        <dbReference type="Google" id="ProtNLM"/>
    </source>
</evidence>
<proteinExistence type="predicted"/>
<evidence type="ECO:0000313" key="2">
    <source>
        <dbReference type="Proteomes" id="UP000824049"/>
    </source>
</evidence>
<gene>
    <name evidence="1" type="ORF">H9968_02240</name>
</gene>
<sequence>MFREYLSEDNIVLIDGTSEGTQVKYRKGDYWYKEDNRGREGLAEYLVSHFLTFTDLRSEEYILYEQGYINEKRGCRSKNFLKENESLVTFYRLYYSEFGGNLAERLAKISTMEERIAFALKMIRSLTGLDVTDYLKKIFMLDMIVLNEDRHVNNLAVIFDGTEFRPAPIFDNGVSLLTANLSVNWHFSMEENVKRVIARPFSGSHEKMYEYFGKGFSVDWDEFLRWLDEQEDTKEKEVFRYQAERYAKI</sequence>
<reference evidence="1" key="2">
    <citation type="submission" date="2021-04" db="EMBL/GenBank/DDBJ databases">
        <authorList>
            <person name="Gilroy R."/>
        </authorList>
    </citation>
    <scope>NUCLEOTIDE SEQUENCE</scope>
    <source>
        <strain evidence="1">CHK179-28034</strain>
    </source>
</reference>
<reference evidence="1" key="1">
    <citation type="journal article" date="2021" name="PeerJ">
        <title>Extensive microbial diversity within the chicken gut microbiome revealed by metagenomics and culture.</title>
        <authorList>
            <person name="Gilroy R."/>
            <person name="Ravi A."/>
            <person name="Getino M."/>
            <person name="Pursley I."/>
            <person name="Horton D.L."/>
            <person name="Alikhan N.F."/>
            <person name="Baker D."/>
            <person name="Gharbi K."/>
            <person name="Hall N."/>
            <person name="Watson M."/>
            <person name="Adriaenssens E.M."/>
            <person name="Foster-Nyarko E."/>
            <person name="Jarju S."/>
            <person name="Secka A."/>
            <person name="Antonio M."/>
            <person name="Oren A."/>
            <person name="Chaudhuri R.R."/>
            <person name="La Ragione R."/>
            <person name="Hildebrand F."/>
            <person name="Pallen M.J."/>
        </authorList>
    </citation>
    <scope>NUCLEOTIDE SEQUENCE</scope>
    <source>
        <strain evidence="1">CHK179-28034</strain>
    </source>
</reference>